<keyword evidence="3" id="KW-1185">Reference proteome</keyword>
<organism evidence="2 3">
    <name type="scientific">Necator americanus</name>
    <name type="common">Human hookworm</name>
    <dbReference type="NCBI Taxonomy" id="51031"/>
    <lineage>
        <taxon>Eukaryota</taxon>
        <taxon>Metazoa</taxon>
        <taxon>Ecdysozoa</taxon>
        <taxon>Nematoda</taxon>
        <taxon>Chromadorea</taxon>
        <taxon>Rhabditida</taxon>
        <taxon>Rhabditina</taxon>
        <taxon>Rhabditomorpha</taxon>
        <taxon>Strongyloidea</taxon>
        <taxon>Ancylostomatidae</taxon>
        <taxon>Bunostominae</taxon>
        <taxon>Necator</taxon>
    </lineage>
</organism>
<evidence type="ECO:0000256" key="1">
    <source>
        <dbReference type="SAM" id="MobiDB-lite"/>
    </source>
</evidence>
<proteinExistence type="predicted"/>
<feature type="region of interest" description="Disordered" evidence="1">
    <location>
        <begin position="47"/>
        <end position="96"/>
    </location>
</feature>
<protein>
    <submittedName>
        <fullName evidence="2">Uncharacterized protein</fullName>
    </submittedName>
</protein>
<comment type="caution">
    <text evidence="2">The sequence shown here is derived from an EMBL/GenBank/DDBJ whole genome shotgun (WGS) entry which is preliminary data.</text>
</comment>
<accession>A0ABR1BKV6</accession>
<dbReference type="Proteomes" id="UP001303046">
    <property type="component" value="Unassembled WGS sequence"/>
</dbReference>
<dbReference type="EMBL" id="JAVFWL010000001">
    <property type="protein sequence ID" value="KAK6725918.1"/>
    <property type="molecule type" value="Genomic_DNA"/>
</dbReference>
<evidence type="ECO:0000313" key="2">
    <source>
        <dbReference type="EMBL" id="KAK6725918.1"/>
    </source>
</evidence>
<name>A0ABR1BKV6_NECAM</name>
<evidence type="ECO:0000313" key="3">
    <source>
        <dbReference type="Proteomes" id="UP001303046"/>
    </source>
</evidence>
<sequence>MADREEISRVFRRRPRVDCKCSECIARAMDASQQTPFNNTIYISLRRSGPTDFNQPNDDDDDDRALRETTTTTTNRPTDIRPYTKSRAWSFETSEQ</sequence>
<reference evidence="2 3" key="1">
    <citation type="submission" date="2023-08" db="EMBL/GenBank/DDBJ databases">
        <title>A Necator americanus chromosomal reference genome.</title>
        <authorList>
            <person name="Ilik V."/>
            <person name="Petrzelkova K.J."/>
            <person name="Pardy F."/>
            <person name="Fuh T."/>
            <person name="Niatou-Singa F.S."/>
            <person name="Gouil Q."/>
            <person name="Baker L."/>
            <person name="Ritchie M.E."/>
            <person name="Jex A.R."/>
            <person name="Gazzola D."/>
            <person name="Li H."/>
            <person name="Toshio Fujiwara R."/>
            <person name="Zhan B."/>
            <person name="Aroian R.V."/>
            <person name="Pafco B."/>
            <person name="Schwarz E.M."/>
        </authorList>
    </citation>
    <scope>NUCLEOTIDE SEQUENCE [LARGE SCALE GENOMIC DNA]</scope>
    <source>
        <strain evidence="2 3">Aroian</strain>
        <tissue evidence="2">Whole animal</tissue>
    </source>
</reference>
<feature type="compositionally biased region" description="Low complexity" evidence="1">
    <location>
        <begin position="68"/>
        <end position="77"/>
    </location>
</feature>
<gene>
    <name evidence="2" type="primary">Necator_chrI.g437</name>
    <name evidence="2" type="ORF">RB195_004315</name>
</gene>